<dbReference type="PANTHER" id="PTHR30146">
    <property type="entry name" value="LACI-RELATED TRANSCRIPTIONAL REPRESSOR"/>
    <property type="match status" value="1"/>
</dbReference>
<dbReference type="Pfam" id="PF13407">
    <property type="entry name" value="Peripla_BP_4"/>
    <property type="match status" value="1"/>
</dbReference>
<evidence type="ECO:0000256" key="1">
    <source>
        <dbReference type="ARBA" id="ARBA00023015"/>
    </source>
</evidence>
<evidence type="ECO:0000313" key="6">
    <source>
        <dbReference type="Proteomes" id="UP000034076"/>
    </source>
</evidence>
<dbReference type="SMART" id="SM00354">
    <property type="entry name" value="HTH_LACI"/>
    <property type="match status" value="1"/>
</dbReference>
<dbReference type="SUPFAM" id="SSF53822">
    <property type="entry name" value="Periplasmic binding protein-like I"/>
    <property type="match status" value="1"/>
</dbReference>
<sequence length="360" mass="39778">MMLQTKVTIYDVAKELGISTATVNRALGGKANVSDKTRKLVVETAEKMGYRPSKTASSLKRNPKKIAVLLPVTVHGFVAEVARGARKAFEDLFDYGVYGEIIEMVGEETDAFLERLYEIGQSDYDGVVILPNSDEAAVTRVVKELSVNPKQIYATVTSDLTGSGRILSVQNNGKVAGKMAAELIGYMMPDKTRPVALVTGQVSSLVHRKTVEGFVSDIDKYGLGFAGVYEHHDVLQNAYDLVEVILKAHPDLGAIYFSSANSVTFCNRLKELGHGHDMTIVASDVFPDIVNLMDEGVINATIFQNPFLQGRLAVRYLYEYMVEGRRFEEDIVLLDPQIVLRSNLSLFSEILEQMKDDIIL</sequence>
<dbReference type="OrthoDB" id="9813468at2"/>
<dbReference type="AlphaFoldDB" id="A0A0M2NG78"/>
<dbReference type="InterPro" id="IPR025997">
    <property type="entry name" value="SBP_2_dom"/>
</dbReference>
<evidence type="ECO:0000256" key="2">
    <source>
        <dbReference type="ARBA" id="ARBA00023125"/>
    </source>
</evidence>
<organism evidence="5 6">
    <name type="scientific">Christensenella hongkongensis</name>
    <dbReference type="NCBI Taxonomy" id="270498"/>
    <lineage>
        <taxon>Bacteria</taxon>
        <taxon>Bacillati</taxon>
        <taxon>Bacillota</taxon>
        <taxon>Clostridia</taxon>
        <taxon>Christensenellales</taxon>
        <taxon>Christensenellaceae</taxon>
        <taxon>Christensenella</taxon>
    </lineage>
</organism>
<gene>
    <name evidence="5" type="ORF">CHK_3020</name>
</gene>
<dbReference type="Proteomes" id="UP000034076">
    <property type="component" value="Unassembled WGS sequence"/>
</dbReference>
<keyword evidence="3" id="KW-0804">Transcription</keyword>
<dbReference type="EMBL" id="LAYJ01000133">
    <property type="protein sequence ID" value="KKI49442.1"/>
    <property type="molecule type" value="Genomic_DNA"/>
</dbReference>
<protein>
    <submittedName>
        <fullName evidence="5">Catabolite control protein A</fullName>
    </submittedName>
</protein>
<feature type="domain" description="HTH lacI-type" evidence="4">
    <location>
        <begin position="7"/>
        <end position="61"/>
    </location>
</feature>
<dbReference type="SUPFAM" id="SSF47413">
    <property type="entry name" value="lambda repressor-like DNA-binding domains"/>
    <property type="match status" value="1"/>
</dbReference>
<evidence type="ECO:0000313" key="5">
    <source>
        <dbReference type="EMBL" id="KKI49442.1"/>
    </source>
</evidence>
<keyword evidence="1" id="KW-0805">Transcription regulation</keyword>
<proteinExistence type="predicted"/>
<dbReference type="Pfam" id="PF00356">
    <property type="entry name" value="LacI"/>
    <property type="match status" value="1"/>
</dbReference>
<dbReference type="InterPro" id="IPR000843">
    <property type="entry name" value="HTH_LacI"/>
</dbReference>
<dbReference type="GO" id="GO:0000976">
    <property type="term" value="F:transcription cis-regulatory region binding"/>
    <property type="evidence" value="ECO:0007669"/>
    <property type="project" value="TreeGrafter"/>
</dbReference>
<dbReference type="CDD" id="cd01392">
    <property type="entry name" value="HTH_LacI"/>
    <property type="match status" value="1"/>
</dbReference>
<accession>A0A0M2NG78</accession>
<keyword evidence="2" id="KW-0238">DNA-binding</keyword>
<dbReference type="Gene3D" id="1.10.260.40">
    <property type="entry name" value="lambda repressor-like DNA-binding domains"/>
    <property type="match status" value="1"/>
</dbReference>
<dbReference type="Gene3D" id="3.40.50.2300">
    <property type="match status" value="2"/>
</dbReference>
<reference evidence="5 6" key="1">
    <citation type="submission" date="2015-04" db="EMBL/GenBank/DDBJ databases">
        <title>Draft genome sequence of bacteremic isolate Catabacter hongkongensis type strain HKU16T.</title>
        <authorList>
            <person name="Lau S.K."/>
            <person name="Teng J.L."/>
            <person name="Huang Y."/>
            <person name="Curreem S.O."/>
            <person name="Tsui S.K."/>
            <person name="Woo P.C."/>
        </authorList>
    </citation>
    <scope>NUCLEOTIDE SEQUENCE [LARGE SCALE GENOMIC DNA]</scope>
    <source>
        <strain evidence="5 6">HKU16</strain>
    </source>
</reference>
<dbReference type="PANTHER" id="PTHR30146:SF152">
    <property type="entry name" value="TRANSCRIPTIONAL REGULATORY PROTEIN"/>
    <property type="match status" value="1"/>
</dbReference>
<dbReference type="RefSeq" id="WP_046444784.1">
    <property type="nucleotide sequence ID" value="NZ_CAUERS010000071.1"/>
</dbReference>
<evidence type="ECO:0000256" key="3">
    <source>
        <dbReference type="ARBA" id="ARBA00023163"/>
    </source>
</evidence>
<name>A0A0M2NG78_9FIRM</name>
<dbReference type="InterPro" id="IPR028082">
    <property type="entry name" value="Peripla_BP_I"/>
</dbReference>
<dbReference type="STRING" id="270498.CHK_3020"/>
<dbReference type="PROSITE" id="PS50932">
    <property type="entry name" value="HTH_LACI_2"/>
    <property type="match status" value="1"/>
</dbReference>
<keyword evidence="6" id="KW-1185">Reference proteome</keyword>
<comment type="caution">
    <text evidence="5">The sequence shown here is derived from an EMBL/GenBank/DDBJ whole genome shotgun (WGS) entry which is preliminary data.</text>
</comment>
<dbReference type="InterPro" id="IPR010982">
    <property type="entry name" value="Lambda_DNA-bd_dom_sf"/>
</dbReference>
<evidence type="ECO:0000259" key="4">
    <source>
        <dbReference type="PROSITE" id="PS50932"/>
    </source>
</evidence>
<dbReference type="GO" id="GO:0003700">
    <property type="term" value="F:DNA-binding transcription factor activity"/>
    <property type="evidence" value="ECO:0007669"/>
    <property type="project" value="TreeGrafter"/>
</dbReference>